<protein>
    <submittedName>
        <fullName evidence="10">Phosphate regulon transcriptional regulatory protein PhoB (SphR)</fullName>
    </submittedName>
</protein>
<dbReference type="InterPro" id="IPR036388">
    <property type="entry name" value="WH-like_DNA-bd_sf"/>
</dbReference>
<keyword evidence="4 7" id="KW-0238">DNA-binding</keyword>
<evidence type="ECO:0000256" key="5">
    <source>
        <dbReference type="ARBA" id="ARBA00023163"/>
    </source>
</evidence>
<dbReference type="InterPro" id="IPR039420">
    <property type="entry name" value="WalR-like"/>
</dbReference>
<evidence type="ECO:0000259" key="8">
    <source>
        <dbReference type="PROSITE" id="PS50110"/>
    </source>
</evidence>
<dbReference type="PROSITE" id="PS51755">
    <property type="entry name" value="OMPR_PHOB"/>
    <property type="match status" value="1"/>
</dbReference>
<evidence type="ECO:0000256" key="4">
    <source>
        <dbReference type="ARBA" id="ARBA00023125"/>
    </source>
</evidence>
<dbReference type="Pfam" id="PF00486">
    <property type="entry name" value="Trans_reg_C"/>
    <property type="match status" value="1"/>
</dbReference>
<dbReference type="InterPro" id="IPR001867">
    <property type="entry name" value="OmpR/PhoB-type_DNA-bd"/>
</dbReference>
<reference evidence="10 11" key="1">
    <citation type="submission" date="2019-04" db="EMBL/GenBank/DDBJ databases">
        <title>Genome of a novel bacterium Candidatus Jettenia ecosi reconstructed from metagenome of an anammox bioreactor.</title>
        <authorList>
            <person name="Mardanov A.V."/>
            <person name="Beletsky A.V."/>
            <person name="Ravin N.V."/>
            <person name="Botchkova E.A."/>
            <person name="Litti Y.V."/>
            <person name="Nozhevnikova A.N."/>
        </authorList>
    </citation>
    <scope>NUCLEOTIDE SEQUENCE [LARGE SCALE GENOMIC DNA]</scope>
    <source>
        <strain evidence="10">J2</strain>
    </source>
</reference>
<dbReference type="InterPro" id="IPR011006">
    <property type="entry name" value="CheY-like_superfamily"/>
</dbReference>
<dbReference type="GO" id="GO:0006355">
    <property type="term" value="P:regulation of DNA-templated transcription"/>
    <property type="evidence" value="ECO:0007669"/>
    <property type="project" value="InterPro"/>
</dbReference>
<organism evidence="10 11">
    <name type="scientific">Candidatus Jettenia ecosi</name>
    <dbReference type="NCBI Taxonomy" id="2494326"/>
    <lineage>
        <taxon>Bacteria</taxon>
        <taxon>Pseudomonadati</taxon>
        <taxon>Planctomycetota</taxon>
        <taxon>Candidatus Brocadiia</taxon>
        <taxon>Candidatus Brocadiales</taxon>
        <taxon>Candidatus Brocadiaceae</taxon>
        <taxon>Candidatus Jettenia</taxon>
    </lineage>
</organism>
<feature type="modified residue" description="4-aspartylphosphate" evidence="6">
    <location>
        <position position="54"/>
    </location>
</feature>
<feature type="domain" description="OmpR/PhoB-type" evidence="9">
    <location>
        <begin position="131"/>
        <end position="227"/>
    </location>
</feature>
<dbReference type="FunFam" id="3.40.50.2300:FF:000001">
    <property type="entry name" value="DNA-binding response regulator PhoB"/>
    <property type="match status" value="1"/>
</dbReference>
<evidence type="ECO:0000256" key="7">
    <source>
        <dbReference type="PROSITE-ProRule" id="PRU01091"/>
    </source>
</evidence>
<dbReference type="CDD" id="cd00383">
    <property type="entry name" value="trans_reg_C"/>
    <property type="match status" value="1"/>
</dbReference>
<dbReference type="Gene3D" id="3.40.50.2300">
    <property type="match status" value="1"/>
</dbReference>
<dbReference type="SMART" id="SM00448">
    <property type="entry name" value="REC"/>
    <property type="match status" value="1"/>
</dbReference>
<sequence length="228" mass="25778">MPKEKILIVDDEQDLVKLIRYHLEKDGYKVLSASNGEDALFMARRERPELIVLDLMLPGIDGLEVCKKLKTTPELATIAIVMLTAKGEESDITVGLRLGADDYVTKPFSPKELIARIQAVLRRIKTSLVTRDYIEIGDLAIDVYKHEVSIQGESIPLTLTEFKLLHQLANKPGRVFTREQLLDVVSGSEITVIDRTIDVHIASLRKKLRSFANFIVTIRGIGYKFKEY</sequence>
<dbReference type="PANTHER" id="PTHR48111">
    <property type="entry name" value="REGULATOR OF RPOS"/>
    <property type="match status" value="1"/>
</dbReference>
<keyword evidence="3" id="KW-0805">Transcription regulation</keyword>
<dbReference type="GO" id="GO:0000156">
    <property type="term" value="F:phosphorelay response regulator activity"/>
    <property type="evidence" value="ECO:0007669"/>
    <property type="project" value="TreeGrafter"/>
</dbReference>
<evidence type="ECO:0000256" key="1">
    <source>
        <dbReference type="ARBA" id="ARBA00022553"/>
    </source>
</evidence>
<dbReference type="GO" id="GO:0000976">
    <property type="term" value="F:transcription cis-regulatory region binding"/>
    <property type="evidence" value="ECO:0007669"/>
    <property type="project" value="TreeGrafter"/>
</dbReference>
<dbReference type="EMBL" id="SULG01000042">
    <property type="protein sequence ID" value="TLD41609.1"/>
    <property type="molecule type" value="Genomic_DNA"/>
</dbReference>
<feature type="domain" description="Response regulatory" evidence="8">
    <location>
        <begin position="5"/>
        <end position="121"/>
    </location>
</feature>
<keyword evidence="1 6" id="KW-0597">Phosphoprotein</keyword>
<accession>A0A533QB44</accession>
<evidence type="ECO:0000256" key="6">
    <source>
        <dbReference type="PROSITE-ProRule" id="PRU00169"/>
    </source>
</evidence>
<dbReference type="Pfam" id="PF00072">
    <property type="entry name" value="Response_reg"/>
    <property type="match status" value="1"/>
</dbReference>
<dbReference type="SUPFAM" id="SSF52172">
    <property type="entry name" value="CheY-like"/>
    <property type="match status" value="1"/>
</dbReference>
<dbReference type="InterPro" id="IPR016032">
    <property type="entry name" value="Sig_transdc_resp-reg_C-effctor"/>
</dbReference>
<dbReference type="PANTHER" id="PTHR48111:SF40">
    <property type="entry name" value="PHOSPHATE REGULON TRANSCRIPTIONAL REGULATORY PROTEIN PHOB"/>
    <property type="match status" value="1"/>
</dbReference>
<dbReference type="SUPFAM" id="SSF46894">
    <property type="entry name" value="C-terminal effector domain of the bipartite response regulators"/>
    <property type="match status" value="1"/>
</dbReference>
<dbReference type="Gene3D" id="1.10.10.10">
    <property type="entry name" value="Winged helix-like DNA-binding domain superfamily/Winged helix DNA-binding domain"/>
    <property type="match status" value="1"/>
</dbReference>
<evidence type="ECO:0000256" key="2">
    <source>
        <dbReference type="ARBA" id="ARBA00023012"/>
    </source>
</evidence>
<dbReference type="AlphaFoldDB" id="A0A533QB44"/>
<dbReference type="SMART" id="SM00862">
    <property type="entry name" value="Trans_reg_C"/>
    <property type="match status" value="1"/>
</dbReference>
<dbReference type="PROSITE" id="PS50110">
    <property type="entry name" value="RESPONSE_REGULATORY"/>
    <property type="match status" value="1"/>
</dbReference>
<dbReference type="GO" id="GO:0005829">
    <property type="term" value="C:cytosol"/>
    <property type="evidence" value="ECO:0007669"/>
    <property type="project" value="TreeGrafter"/>
</dbReference>
<comment type="caution">
    <text evidence="10">The sequence shown here is derived from an EMBL/GenBank/DDBJ whole genome shotgun (WGS) entry which is preliminary data.</text>
</comment>
<name>A0A533QB44_9BACT</name>
<dbReference type="InterPro" id="IPR001789">
    <property type="entry name" value="Sig_transdc_resp-reg_receiver"/>
</dbReference>
<evidence type="ECO:0000313" key="11">
    <source>
        <dbReference type="Proteomes" id="UP000319783"/>
    </source>
</evidence>
<proteinExistence type="predicted"/>
<dbReference type="Proteomes" id="UP000319783">
    <property type="component" value="Unassembled WGS sequence"/>
</dbReference>
<gene>
    <name evidence="10" type="ORF">JETT_2155</name>
</gene>
<evidence type="ECO:0000259" key="9">
    <source>
        <dbReference type="PROSITE" id="PS51755"/>
    </source>
</evidence>
<dbReference type="Gene3D" id="6.10.250.690">
    <property type="match status" value="1"/>
</dbReference>
<keyword evidence="2" id="KW-0902">Two-component regulatory system</keyword>
<keyword evidence="5" id="KW-0804">Transcription</keyword>
<dbReference type="GO" id="GO:0032993">
    <property type="term" value="C:protein-DNA complex"/>
    <property type="evidence" value="ECO:0007669"/>
    <property type="project" value="TreeGrafter"/>
</dbReference>
<evidence type="ECO:0000256" key="3">
    <source>
        <dbReference type="ARBA" id="ARBA00023015"/>
    </source>
</evidence>
<evidence type="ECO:0000313" key="10">
    <source>
        <dbReference type="EMBL" id="TLD41609.1"/>
    </source>
</evidence>
<feature type="DNA-binding region" description="OmpR/PhoB-type" evidence="7">
    <location>
        <begin position="131"/>
        <end position="227"/>
    </location>
</feature>